<name>A0A512NKQ9_9HYPH</name>
<dbReference type="Pfam" id="PF01408">
    <property type="entry name" value="GFO_IDH_MocA"/>
    <property type="match status" value="1"/>
</dbReference>
<dbReference type="SUPFAM" id="SSF51735">
    <property type="entry name" value="NAD(P)-binding Rossmann-fold domains"/>
    <property type="match status" value="1"/>
</dbReference>
<dbReference type="PANTHER" id="PTHR43818:SF11">
    <property type="entry name" value="BCDNA.GH03377"/>
    <property type="match status" value="1"/>
</dbReference>
<feature type="domain" description="GFO/IDH/MocA-like oxidoreductase" evidence="3">
    <location>
        <begin position="133"/>
        <end position="231"/>
    </location>
</feature>
<dbReference type="OrthoDB" id="9792935at2"/>
<evidence type="ECO:0000313" key="4">
    <source>
        <dbReference type="EMBL" id="GEP59538.1"/>
    </source>
</evidence>
<accession>A0A512NKQ9</accession>
<dbReference type="InterPro" id="IPR000683">
    <property type="entry name" value="Gfo/Idh/MocA-like_OxRdtase_N"/>
</dbReference>
<dbReference type="AlphaFoldDB" id="A0A512NKQ9"/>
<sequence>MAEVRIAILGAGSMGTVHAAAYANMAEVSVAGVFSRDPARAAAVTGICKARPFTDAAALIQRDDIDAIDVCLPSAVHHDVVISALEHGKHVFCESPLALDLDQAQRMRDAARRAGRLLQVGLLMRSVSAYGHVEAVARSGEHGRLLSITTWRLGSYLHADAPDRKAHYGDPSTELMTFDFDFVHWLMGEPQSLSASAAHAPDGRPGEISAVLSYPGGRHATVIASGLMPPTSPFTVGFRALFERAAFAHLTTFSEIPPKSSFTITAGTTPARPVPVAARNPYEVELQHFIDCIKGRADPALLDADRAIEALHLSLVTQRAIDSFTSA</sequence>
<organism evidence="4 5">
    <name type="scientific">Reyranella soli</name>
    <dbReference type="NCBI Taxonomy" id="1230389"/>
    <lineage>
        <taxon>Bacteria</taxon>
        <taxon>Pseudomonadati</taxon>
        <taxon>Pseudomonadota</taxon>
        <taxon>Alphaproteobacteria</taxon>
        <taxon>Hyphomicrobiales</taxon>
        <taxon>Reyranellaceae</taxon>
        <taxon>Reyranella</taxon>
    </lineage>
</organism>
<dbReference type="Gene3D" id="3.40.50.720">
    <property type="entry name" value="NAD(P)-binding Rossmann-like Domain"/>
    <property type="match status" value="1"/>
</dbReference>
<keyword evidence="5" id="KW-1185">Reference proteome</keyword>
<dbReference type="PANTHER" id="PTHR43818">
    <property type="entry name" value="BCDNA.GH03377"/>
    <property type="match status" value="1"/>
</dbReference>
<comment type="caution">
    <text evidence="4">The sequence shown here is derived from an EMBL/GenBank/DDBJ whole genome shotgun (WGS) entry which is preliminary data.</text>
</comment>
<dbReference type="SUPFAM" id="SSF55347">
    <property type="entry name" value="Glyceraldehyde-3-phosphate dehydrogenase-like, C-terminal domain"/>
    <property type="match status" value="1"/>
</dbReference>
<proteinExistence type="predicted"/>
<evidence type="ECO:0000259" key="3">
    <source>
        <dbReference type="Pfam" id="PF22725"/>
    </source>
</evidence>
<dbReference type="Gene3D" id="3.30.360.10">
    <property type="entry name" value="Dihydrodipicolinate Reductase, domain 2"/>
    <property type="match status" value="1"/>
</dbReference>
<protein>
    <submittedName>
        <fullName evidence="4">Uncharacterized protein</fullName>
    </submittedName>
</protein>
<dbReference type="GO" id="GO:0016491">
    <property type="term" value="F:oxidoreductase activity"/>
    <property type="evidence" value="ECO:0007669"/>
    <property type="project" value="UniProtKB-KW"/>
</dbReference>
<dbReference type="InterPro" id="IPR036291">
    <property type="entry name" value="NAD(P)-bd_dom_sf"/>
</dbReference>
<dbReference type="GO" id="GO:0000166">
    <property type="term" value="F:nucleotide binding"/>
    <property type="evidence" value="ECO:0007669"/>
    <property type="project" value="InterPro"/>
</dbReference>
<dbReference type="InterPro" id="IPR055170">
    <property type="entry name" value="GFO_IDH_MocA-like_dom"/>
</dbReference>
<feature type="domain" description="Gfo/Idh/MocA-like oxidoreductase N-terminal" evidence="2">
    <location>
        <begin position="4"/>
        <end position="121"/>
    </location>
</feature>
<dbReference type="Proteomes" id="UP000321058">
    <property type="component" value="Unassembled WGS sequence"/>
</dbReference>
<dbReference type="Pfam" id="PF22725">
    <property type="entry name" value="GFO_IDH_MocA_C3"/>
    <property type="match status" value="1"/>
</dbReference>
<evidence type="ECO:0000256" key="1">
    <source>
        <dbReference type="ARBA" id="ARBA00023002"/>
    </source>
</evidence>
<reference evidence="4 5" key="1">
    <citation type="submission" date="2019-07" db="EMBL/GenBank/DDBJ databases">
        <title>Whole genome shotgun sequence of Reyranella soli NBRC 108950.</title>
        <authorList>
            <person name="Hosoyama A."/>
            <person name="Uohara A."/>
            <person name="Ohji S."/>
            <person name="Ichikawa N."/>
        </authorList>
    </citation>
    <scope>NUCLEOTIDE SEQUENCE [LARGE SCALE GENOMIC DNA]</scope>
    <source>
        <strain evidence="4 5">NBRC 108950</strain>
    </source>
</reference>
<gene>
    <name evidence="4" type="ORF">RSO01_67040</name>
</gene>
<dbReference type="InterPro" id="IPR050463">
    <property type="entry name" value="Gfo/Idh/MocA_oxidrdct_glycsds"/>
</dbReference>
<evidence type="ECO:0000313" key="5">
    <source>
        <dbReference type="Proteomes" id="UP000321058"/>
    </source>
</evidence>
<keyword evidence="1" id="KW-0560">Oxidoreductase</keyword>
<dbReference type="EMBL" id="BKAJ01000133">
    <property type="protein sequence ID" value="GEP59538.1"/>
    <property type="molecule type" value="Genomic_DNA"/>
</dbReference>
<evidence type="ECO:0000259" key="2">
    <source>
        <dbReference type="Pfam" id="PF01408"/>
    </source>
</evidence>